<gene>
    <name evidence="1" type="ORF">LCGC14_0484750</name>
</gene>
<evidence type="ECO:0000313" key="1">
    <source>
        <dbReference type="EMBL" id="KKN65087.1"/>
    </source>
</evidence>
<dbReference type="AlphaFoldDB" id="A0A0F9SRG3"/>
<reference evidence="1" key="1">
    <citation type="journal article" date="2015" name="Nature">
        <title>Complex archaea that bridge the gap between prokaryotes and eukaryotes.</title>
        <authorList>
            <person name="Spang A."/>
            <person name="Saw J.H."/>
            <person name="Jorgensen S.L."/>
            <person name="Zaremba-Niedzwiedzka K."/>
            <person name="Martijn J."/>
            <person name="Lind A.E."/>
            <person name="van Eijk R."/>
            <person name="Schleper C."/>
            <person name="Guy L."/>
            <person name="Ettema T.J."/>
        </authorList>
    </citation>
    <scope>NUCLEOTIDE SEQUENCE</scope>
</reference>
<sequence>MEQKHEVLRIWAESLYDHQDVRLRSHNRVRNLIRRKLLDLGFKPEKKKKKEEDVPEGSEWDDKKLIKLLKEAEKKKLLSEADHSFLTKSLELAQNEHQVEKDYEKELRPLIEAEPIWMEWLQYVNGISTRNTTRLLKHFGYCERFDTISKLWAYSGLKVQDGHAVMRKKGELLGYNLKIKTAMVGVIGDCLIKSNKSYKKRIYDTYKKRIQARGCCEKKHSKHKGKMCKDYPGHSARMAQRKMVKIFLAHYWLKCRELKGLETRGPYAVDKMKHTTNIKPFYDKQPDKQ</sequence>
<name>A0A0F9SRG3_9ZZZZ</name>
<organism evidence="1">
    <name type="scientific">marine sediment metagenome</name>
    <dbReference type="NCBI Taxonomy" id="412755"/>
    <lineage>
        <taxon>unclassified sequences</taxon>
        <taxon>metagenomes</taxon>
        <taxon>ecological metagenomes</taxon>
    </lineage>
</organism>
<proteinExistence type="predicted"/>
<accession>A0A0F9SRG3</accession>
<dbReference type="EMBL" id="LAZR01000534">
    <property type="protein sequence ID" value="KKN65087.1"/>
    <property type="molecule type" value="Genomic_DNA"/>
</dbReference>
<protein>
    <submittedName>
        <fullName evidence="1">Uncharacterized protein</fullName>
    </submittedName>
</protein>
<comment type="caution">
    <text evidence="1">The sequence shown here is derived from an EMBL/GenBank/DDBJ whole genome shotgun (WGS) entry which is preliminary data.</text>
</comment>